<organism evidence="3 4">
    <name type="scientific">Wolfiporia cocos (strain MD-104)</name>
    <name type="common">Brown rot fungus</name>
    <dbReference type="NCBI Taxonomy" id="742152"/>
    <lineage>
        <taxon>Eukaryota</taxon>
        <taxon>Fungi</taxon>
        <taxon>Dikarya</taxon>
        <taxon>Basidiomycota</taxon>
        <taxon>Agaricomycotina</taxon>
        <taxon>Agaricomycetes</taxon>
        <taxon>Polyporales</taxon>
        <taxon>Phaeolaceae</taxon>
        <taxon>Wolfiporia</taxon>
    </lineage>
</organism>
<dbReference type="CDD" id="cd00920">
    <property type="entry name" value="Cupredoxin"/>
    <property type="match status" value="1"/>
</dbReference>
<dbReference type="AlphaFoldDB" id="A0A2H3J6D0"/>
<dbReference type="PANTHER" id="PTHR34883">
    <property type="entry name" value="SERINE-RICH PROTEIN, PUTATIVE-RELATED-RELATED"/>
    <property type="match status" value="1"/>
</dbReference>
<protein>
    <recommendedName>
        <fullName evidence="5">Cupredoxin</fullName>
    </recommendedName>
</protein>
<sequence length="201" mass="20434">MRFSALVAAALVPAGLALGEIINIKVGENRTLSYNPPSVNASVGDTLVFEFVAMNHTVTQSTFAAPCSNFTFANGSTGIDSGFQFVATNATTFPTYSFTVENTSAPLWFYCRQTGHCEKGMVFAVNPTPAKSFADFQKAAEALASTTASGSVSATGSSTATSSSTSSTSTTTTTTSGAGAVHFGGAAMLMSAVGMVAGLVL</sequence>
<dbReference type="InterPro" id="IPR008972">
    <property type="entry name" value="Cupredoxin"/>
</dbReference>
<dbReference type="STRING" id="742152.A0A2H3J6D0"/>
<accession>A0A2H3J6D0</accession>
<feature type="region of interest" description="Disordered" evidence="1">
    <location>
        <begin position="150"/>
        <end position="175"/>
    </location>
</feature>
<feature type="signal peptide" evidence="2">
    <location>
        <begin position="1"/>
        <end position="19"/>
    </location>
</feature>
<dbReference type="PANTHER" id="PTHR34883:SF15">
    <property type="entry name" value="EXTRACELLULAR SERINE-RICH PROTEIN"/>
    <property type="match status" value="1"/>
</dbReference>
<dbReference type="OMA" id="ILEFHYH"/>
<dbReference type="Proteomes" id="UP000218811">
    <property type="component" value="Unassembled WGS sequence"/>
</dbReference>
<evidence type="ECO:0008006" key="5">
    <source>
        <dbReference type="Google" id="ProtNLM"/>
    </source>
</evidence>
<dbReference type="OrthoDB" id="1921208at2759"/>
<dbReference type="Gene3D" id="2.60.40.420">
    <property type="entry name" value="Cupredoxins - blue copper proteins"/>
    <property type="match status" value="1"/>
</dbReference>
<keyword evidence="2" id="KW-0732">Signal</keyword>
<name>A0A2H3J6D0_WOLCO</name>
<evidence type="ECO:0000256" key="2">
    <source>
        <dbReference type="SAM" id="SignalP"/>
    </source>
</evidence>
<dbReference type="SUPFAM" id="SSF49503">
    <property type="entry name" value="Cupredoxins"/>
    <property type="match status" value="1"/>
</dbReference>
<gene>
    <name evidence="3" type="ORF">WOLCODRAFT_22851</name>
</gene>
<feature type="chain" id="PRO_5013897637" description="Cupredoxin" evidence="2">
    <location>
        <begin position="20"/>
        <end position="201"/>
    </location>
</feature>
<keyword evidence="4" id="KW-1185">Reference proteome</keyword>
<dbReference type="InterPro" id="IPR052953">
    <property type="entry name" value="Ser-rich/MCO-related"/>
</dbReference>
<evidence type="ECO:0000313" key="3">
    <source>
        <dbReference type="EMBL" id="PCH37776.1"/>
    </source>
</evidence>
<evidence type="ECO:0000313" key="4">
    <source>
        <dbReference type="Proteomes" id="UP000218811"/>
    </source>
</evidence>
<dbReference type="EMBL" id="KB467942">
    <property type="protein sequence ID" value="PCH37776.1"/>
    <property type="molecule type" value="Genomic_DNA"/>
</dbReference>
<reference evidence="3 4" key="1">
    <citation type="journal article" date="2012" name="Science">
        <title>The Paleozoic origin of enzymatic lignin decomposition reconstructed from 31 fungal genomes.</title>
        <authorList>
            <person name="Floudas D."/>
            <person name="Binder M."/>
            <person name="Riley R."/>
            <person name="Barry K."/>
            <person name="Blanchette R.A."/>
            <person name="Henrissat B."/>
            <person name="Martinez A.T."/>
            <person name="Otillar R."/>
            <person name="Spatafora J.W."/>
            <person name="Yadav J.S."/>
            <person name="Aerts A."/>
            <person name="Benoit I."/>
            <person name="Boyd A."/>
            <person name="Carlson A."/>
            <person name="Copeland A."/>
            <person name="Coutinho P.M."/>
            <person name="de Vries R.P."/>
            <person name="Ferreira P."/>
            <person name="Findley K."/>
            <person name="Foster B."/>
            <person name="Gaskell J."/>
            <person name="Glotzer D."/>
            <person name="Gorecki P."/>
            <person name="Heitman J."/>
            <person name="Hesse C."/>
            <person name="Hori C."/>
            <person name="Igarashi K."/>
            <person name="Jurgens J.A."/>
            <person name="Kallen N."/>
            <person name="Kersten P."/>
            <person name="Kohler A."/>
            <person name="Kuees U."/>
            <person name="Kumar T.K.A."/>
            <person name="Kuo A."/>
            <person name="LaButti K."/>
            <person name="Larrondo L.F."/>
            <person name="Lindquist E."/>
            <person name="Ling A."/>
            <person name="Lombard V."/>
            <person name="Lucas S."/>
            <person name="Lundell T."/>
            <person name="Martin R."/>
            <person name="McLaughlin D.J."/>
            <person name="Morgenstern I."/>
            <person name="Morin E."/>
            <person name="Murat C."/>
            <person name="Nagy L.G."/>
            <person name="Nolan M."/>
            <person name="Ohm R.A."/>
            <person name="Patyshakuliyeva A."/>
            <person name="Rokas A."/>
            <person name="Ruiz-Duenas F.J."/>
            <person name="Sabat G."/>
            <person name="Salamov A."/>
            <person name="Samejima M."/>
            <person name="Schmutz J."/>
            <person name="Slot J.C."/>
            <person name="St John F."/>
            <person name="Stenlid J."/>
            <person name="Sun H."/>
            <person name="Sun S."/>
            <person name="Syed K."/>
            <person name="Tsang A."/>
            <person name="Wiebenga A."/>
            <person name="Young D."/>
            <person name="Pisabarro A."/>
            <person name="Eastwood D.C."/>
            <person name="Martin F."/>
            <person name="Cullen D."/>
            <person name="Grigoriev I.V."/>
            <person name="Hibbett D.S."/>
        </authorList>
    </citation>
    <scope>NUCLEOTIDE SEQUENCE [LARGE SCALE GENOMIC DNA]</scope>
    <source>
        <strain evidence="3 4">MD-104</strain>
    </source>
</reference>
<proteinExistence type="predicted"/>
<evidence type="ECO:0000256" key="1">
    <source>
        <dbReference type="SAM" id="MobiDB-lite"/>
    </source>
</evidence>